<dbReference type="GO" id="GO:0006661">
    <property type="term" value="P:phosphatidylinositol biosynthetic process"/>
    <property type="evidence" value="ECO:0007669"/>
    <property type="project" value="TreeGrafter"/>
</dbReference>
<dbReference type="InterPro" id="IPR043130">
    <property type="entry name" value="CDP-OH_PTrfase_TM_dom"/>
</dbReference>
<keyword evidence="3 9" id="KW-0812">Transmembrane</keyword>
<evidence type="ECO:0000256" key="2">
    <source>
        <dbReference type="ARBA" id="ARBA00022679"/>
    </source>
</evidence>
<organism evidence="10 11">
    <name type="scientific">Coniochaeta pulveracea</name>
    <dbReference type="NCBI Taxonomy" id="177199"/>
    <lineage>
        <taxon>Eukaryota</taxon>
        <taxon>Fungi</taxon>
        <taxon>Dikarya</taxon>
        <taxon>Ascomycota</taxon>
        <taxon>Pezizomycotina</taxon>
        <taxon>Sordariomycetes</taxon>
        <taxon>Sordariomycetidae</taxon>
        <taxon>Coniochaetales</taxon>
        <taxon>Coniochaetaceae</taxon>
        <taxon>Coniochaeta</taxon>
    </lineage>
</organism>
<evidence type="ECO:0000313" key="11">
    <source>
        <dbReference type="Proteomes" id="UP000275385"/>
    </source>
</evidence>
<evidence type="ECO:0000256" key="3">
    <source>
        <dbReference type="ARBA" id="ARBA00022692"/>
    </source>
</evidence>
<keyword evidence="7" id="KW-1208">Phospholipid metabolism</keyword>
<dbReference type="PANTHER" id="PTHR15362">
    <property type="entry name" value="PHOSPHATIDYLINOSITOL SYNTHASE"/>
    <property type="match status" value="1"/>
</dbReference>
<sequence length="283" mass="32497">MSPAELDEKTGLQDHTTPLDPANLLAELEYYKNKCRELEQATGPKEEPYDWGFEPEPPKKRGHDIVWLFVPNLIGYGRLLYLYVFLLWVDKDPIIALNFYGLSCFLDVCHGFYAMYYDQCSQFGAVLDMITDRCSTTFLLFSLASSLPEWKLWFQGLCVLDWVSHYVHMCATASTGKSHKSIEADQSWTLSLYYTNKLVLLGLCFLNEAFFMLLYVAAFQNSPITKGAPELLRHPFFTTTVPWLLRLTFPGMALKQLINIVQLARASQWLVNMDVEARQKKTG</sequence>
<dbReference type="GO" id="GO:0003881">
    <property type="term" value="F:CDP-diacylglycerol-inositol 3-phosphatidyltransferase activity"/>
    <property type="evidence" value="ECO:0007669"/>
    <property type="project" value="TreeGrafter"/>
</dbReference>
<feature type="transmembrane region" description="Helical" evidence="9">
    <location>
        <begin position="65"/>
        <end position="88"/>
    </location>
</feature>
<keyword evidence="4 9" id="KW-1133">Transmembrane helix</keyword>
<feature type="transmembrane region" description="Helical" evidence="9">
    <location>
        <begin position="94"/>
        <end position="116"/>
    </location>
</feature>
<keyword evidence="2 10" id="KW-0808">Transferase</keyword>
<comment type="caution">
    <text evidence="10">The sequence shown here is derived from an EMBL/GenBank/DDBJ whole genome shotgun (WGS) entry which is preliminary data.</text>
</comment>
<keyword evidence="11" id="KW-1185">Reference proteome</keyword>
<dbReference type="Gene3D" id="1.20.120.1760">
    <property type="match status" value="1"/>
</dbReference>
<evidence type="ECO:0000256" key="4">
    <source>
        <dbReference type="ARBA" id="ARBA00022989"/>
    </source>
</evidence>
<evidence type="ECO:0000313" key="10">
    <source>
        <dbReference type="EMBL" id="RKU49084.1"/>
    </source>
</evidence>
<dbReference type="EMBL" id="QVQW01000002">
    <property type="protein sequence ID" value="RKU49084.1"/>
    <property type="molecule type" value="Genomic_DNA"/>
</dbReference>
<dbReference type="InterPro" id="IPR000462">
    <property type="entry name" value="CDP-OH_P_trans"/>
</dbReference>
<dbReference type="Proteomes" id="UP000275385">
    <property type="component" value="Unassembled WGS sequence"/>
</dbReference>
<keyword evidence="5" id="KW-0443">Lipid metabolism</keyword>
<evidence type="ECO:0000256" key="1">
    <source>
        <dbReference type="ARBA" id="ARBA00004141"/>
    </source>
</evidence>
<protein>
    <submittedName>
        <fullName evidence="10">CDP-diacylglycerol-inositol 3-phosphatidyltransferase</fullName>
    </submittedName>
</protein>
<dbReference type="OrthoDB" id="10251079at2759"/>
<gene>
    <name evidence="10" type="primary">PIS1_2</name>
    <name evidence="10" type="ORF">DL546_004949</name>
</gene>
<feature type="transmembrane region" description="Helical" evidence="9">
    <location>
        <begin position="198"/>
        <end position="218"/>
    </location>
</feature>
<proteinExistence type="predicted"/>
<dbReference type="GO" id="GO:0005794">
    <property type="term" value="C:Golgi apparatus"/>
    <property type="evidence" value="ECO:0007669"/>
    <property type="project" value="TreeGrafter"/>
</dbReference>
<evidence type="ECO:0000256" key="6">
    <source>
        <dbReference type="ARBA" id="ARBA00023136"/>
    </source>
</evidence>
<feature type="region of interest" description="Disordered" evidence="8">
    <location>
        <begin position="1"/>
        <end position="20"/>
    </location>
</feature>
<dbReference type="AlphaFoldDB" id="A0A420YMH8"/>
<evidence type="ECO:0000256" key="7">
    <source>
        <dbReference type="ARBA" id="ARBA00023264"/>
    </source>
</evidence>
<name>A0A420YMH8_9PEZI</name>
<comment type="subcellular location">
    <subcellularLocation>
        <location evidence="1">Membrane</location>
        <topology evidence="1">Multi-pass membrane protein</topology>
    </subcellularLocation>
</comment>
<dbReference type="PANTHER" id="PTHR15362:SF4">
    <property type="entry name" value="CDP-DIACYLGLYCEROL--INOSITOL 3-PHOSPHATIDYLTRANSFERASE"/>
    <property type="match status" value="1"/>
</dbReference>
<evidence type="ECO:0000256" key="8">
    <source>
        <dbReference type="SAM" id="MobiDB-lite"/>
    </source>
</evidence>
<feature type="compositionally biased region" description="Basic and acidic residues" evidence="8">
    <location>
        <begin position="1"/>
        <end position="12"/>
    </location>
</feature>
<dbReference type="STRING" id="177199.A0A420YMH8"/>
<dbReference type="GO" id="GO:0016020">
    <property type="term" value="C:membrane"/>
    <property type="evidence" value="ECO:0007669"/>
    <property type="project" value="UniProtKB-SubCell"/>
</dbReference>
<dbReference type="Pfam" id="PF01066">
    <property type="entry name" value="CDP-OH_P_transf"/>
    <property type="match status" value="1"/>
</dbReference>
<reference evidence="10 11" key="1">
    <citation type="submission" date="2018-08" db="EMBL/GenBank/DDBJ databases">
        <title>Draft genome of the lignicolous fungus Coniochaeta pulveracea.</title>
        <authorList>
            <person name="Borstlap C.J."/>
            <person name="De Witt R.N."/>
            <person name="Botha A."/>
            <person name="Volschenk H."/>
        </authorList>
    </citation>
    <scope>NUCLEOTIDE SEQUENCE [LARGE SCALE GENOMIC DNA]</scope>
    <source>
        <strain evidence="10 11">CAB683</strain>
    </source>
</reference>
<keyword evidence="6 9" id="KW-0472">Membrane</keyword>
<evidence type="ECO:0000256" key="9">
    <source>
        <dbReference type="SAM" id="Phobius"/>
    </source>
</evidence>
<evidence type="ECO:0000256" key="5">
    <source>
        <dbReference type="ARBA" id="ARBA00023098"/>
    </source>
</evidence>
<accession>A0A420YMH8</accession>